<comment type="caution">
    <text evidence="1">The sequence shown here is derived from an EMBL/GenBank/DDBJ whole genome shotgun (WGS) entry which is preliminary data.</text>
</comment>
<reference evidence="1" key="1">
    <citation type="submission" date="2020-02" db="EMBL/GenBank/DDBJ databases">
        <title>Bird 10,000 Genomes (B10K) Project - Family phase.</title>
        <authorList>
            <person name="Zhang G."/>
        </authorList>
    </citation>
    <scope>NUCLEOTIDE SEQUENCE</scope>
    <source>
        <strain evidence="1">B10K-DU-002-40</strain>
        <tissue evidence="1">Muscle</tissue>
    </source>
</reference>
<dbReference type="Proteomes" id="UP000653383">
    <property type="component" value="Unassembled WGS sequence"/>
</dbReference>
<feature type="non-terminal residue" evidence="1">
    <location>
        <position position="1"/>
    </location>
</feature>
<evidence type="ECO:0000313" key="1">
    <source>
        <dbReference type="EMBL" id="NXX30302.1"/>
    </source>
</evidence>
<dbReference type="EMBL" id="WAAE01012783">
    <property type="protein sequence ID" value="NXX30302.1"/>
    <property type="molecule type" value="Genomic_DNA"/>
</dbReference>
<feature type="non-terminal residue" evidence="1">
    <location>
        <position position="52"/>
    </location>
</feature>
<dbReference type="Gene3D" id="3.30.160.60">
    <property type="entry name" value="Classic Zinc Finger"/>
    <property type="match status" value="1"/>
</dbReference>
<dbReference type="SUPFAM" id="SSF57667">
    <property type="entry name" value="beta-beta-alpha zinc fingers"/>
    <property type="match status" value="1"/>
</dbReference>
<evidence type="ECO:0000313" key="2">
    <source>
        <dbReference type="Proteomes" id="UP000653383"/>
    </source>
</evidence>
<dbReference type="OrthoDB" id="8922241at2759"/>
<sequence>SEEGGQRLSQSSDLVVHELLHDEEKPQETLERGQSFSWRSHLMSRQRIHTEE</sequence>
<name>A0A852HLU5_9PASS</name>
<accession>A0A852HLU5</accession>
<dbReference type="AlphaFoldDB" id="A0A852HLU5"/>
<dbReference type="InterPro" id="IPR036236">
    <property type="entry name" value="Znf_C2H2_sf"/>
</dbReference>
<protein>
    <submittedName>
        <fullName evidence="1">ZSCA2 protein</fullName>
    </submittedName>
</protein>
<organism evidence="1 2">
    <name type="scientific">Nicator chloris</name>
    <dbReference type="NCBI Taxonomy" id="237433"/>
    <lineage>
        <taxon>Eukaryota</taxon>
        <taxon>Metazoa</taxon>
        <taxon>Chordata</taxon>
        <taxon>Craniata</taxon>
        <taxon>Vertebrata</taxon>
        <taxon>Euteleostomi</taxon>
        <taxon>Archelosauria</taxon>
        <taxon>Archosauria</taxon>
        <taxon>Dinosauria</taxon>
        <taxon>Saurischia</taxon>
        <taxon>Theropoda</taxon>
        <taxon>Coelurosauria</taxon>
        <taxon>Aves</taxon>
        <taxon>Neognathae</taxon>
        <taxon>Neoaves</taxon>
        <taxon>Telluraves</taxon>
        <taxon>Australaves</taxon>
        <taxon>Passeriformes</taxon>
        <taxon>Sylvioidea</taxon>
        <taxon>Pycnonotidae</taxon>
        <taxon>Nicator</taxon>
    </lineage>
</organism>
<keyword evidence="2" id="KW-1185">Reference proteome</keyword>
<proteinExistence type="predicted"/>
<gene>
    <name evidence="1" type="primary">Zscan2_1</name>
    <name evidence="1" type="ORF">NICCHL_R09802</name>
</gene>